<feature type="transmembrane region" description="Helical" evidence="4">
    <location>
        <begin position="128"/>
        <end position="146"/>
    </location>
</feature>
<dbReference type="SMART" id="SM00267">
    <property type="entry name" value="GGDEF"/>
    <property type="match status" value="1"/>
</dbReference>
<proteinExistence type="predicted"/>
<dbReference type="CDD" id="cd01949">
    <property type="entry name" value="GGDEF"/>
    <property type="match status" value="1"/>
</dbReference>
<feature type="transmembrane region" description="Helical" evidence="4">
    <location>
        <begin position="436"/>
        <end position="457"/>
    </location>
</feature>
<comment type="caution">
    <text evidence="7">The sequence shown here is derived from an EMBL/GenBank/DDBJ whole genome shotgun (WGS) entry which is preliminary data.</text>
</comment>
<evidence type="ECO:0000259" key="5">
    <source>
        <dbReference type="PROSITE" id="PS50839"/>
    </source>
</evidence>
<keyword evidence="4" id="KW-0472">Membrane</keyword>
<feature type="transmembrane region" description="Helical" evidence="4">
    <location>
        <begin position="61"/>
        <end position="83"/>
    </location>
</feature>
<reference evidence="7 8" key="1">
    <citation type="submission" date="2018-01" db="EMBL/GenBank/DDBJ databases">
        <title>Halomonas endophytica sp. nov., isolated from storage liquid in the stems of Populus euphratica.</title>
        <authorList>
            <person name="Chen C."/>
        </authorList>
    </citation>
    <scope>NUCLEOTIDE SEQUENCE [LARGE SCALE GENOMIC DNA]</scope>
    <source>
        <strain evidence="7 8">BZ-SZ-XJ27</strain>
    </source>
</reference>
<dbReference type="GO" id="GO:0052621">
    <property type="term" value="F:diguanylate cyclase activity"/>
    <property type="evidence" value="ECO:0007669"/>
    <property type="project" value="UniProtKB-EC"/>
</dbReference>
<dbReference type="Gene3D" id="3.30.70.270">
    <property type="match status" value="1"/>
</dbReference>
<dbReference type="InterPro" id="IPR029787">
    <property type="entry name" value="Nucleotide_cyclase"/>
</dbReference>
<feature type="domain" description="CHASE" evidence="5">
    <location>
        <begin position="289"/>
        <end position="349"/>
    </location>
</feature>
<dbReference type="SMART" id="SM01079">
    <property type="entry name" value="CHASE"/>
    <property type="match status" value="1"/>
</dbReference>
<evidence type="ECO:0000256" key="2">
    <source>
        <dbReference type="ARBA" id="ARBA00012528"/>
    </source>
</evidence>
<evidence type="ECO:0000256" key="1">
    <source>
        <dbReference type="ARBA" id="ARBA00001946"/>
    </source>
</evidence>
<dbReference type="InterPro" id="IPR000160">
    <property type="entry name" value="GGDEF_dom"/>
</dbReference>
<dbReference type="PROSITE" id="PS50839">
    <property type="entry name" value="CHASE"/>
    <property type="match status" value="1"/>
</dbReference>
<dbReference type="NCBIfam" id="TIGR00254">
    <property type="entry name" value="GGDEF"/>
    <property type="match status" value="1"/>
</dbReference>
<dbReference type="EMBL" id="PNRG01000005">
    <property type="protein sequence ID" value="PMR82181.1"/>
    <property type="molecule type" value="Genomic_DNA"/>
</dbReference>
<accession>A0A2N7UP32</accession>
<dbReference type="FunFam" id="3.30.70.270:FF:000001">
    <property type="entry name" value="Diguanylate cyclase domain protein"/>
    <property type="match status" value="1"/>
</dbReference>
<evidence type="ECO:0000313" key="7">
    <source>
        <dbReference type="EMBL" id="PMR82181.1"/>
    </source>
</evidence>
<name>A0A2N7UP32_9GAMM</name>
<dbReference type="GO" id="GO:1902201">
    <property type="term" value="P:negative regulation of bacterial-type flagellum-dependent cell motility"/>
    <property type="evidence" value="ECO:0007669"/>
    <property type="project" value="TreeGrafter"/>
</dbReference>
<dbReference type="GO" id="GO:0005886">
    <property type="term" value="C:plasma membrane"/>
    <property type="evidence" value="ECO:0007669"/>
    <property type="project" value="TreeGrafter"/>
</dbReference>
<dbReference type="EC" id="2.7.7.65" evidence="2"/>
<organism evidence="7 8">
    <name type="scientific">Halomonas urumqiensis</name>
    <dbReference type="NCBI Taxonomy" id="1684789"/>
    <lineage>
        <taxon>Bacteria</taxon>
        <taxon>Pseudomonadati</taxon>
        <taxon>Pseudomonadota</taxon>
        <taxon>Gammaproteobacteria</taxon>
        <taxon>Oceanospirillales</taxon>
        <taxon>Halomonadaceae</taxon>
        <taxon>Halomonas</taxon>
    </lineage>
</organism>
<dbReference type="PANTHER" id="PTHR45138">
    <property type="entry name" value="REGULATORY COMPONENTS OF SENSORY TRANSDUCTION SYSTEM"/>
    <property type="match status" value="1"/>
</dbReference>
<dbReference type="PROSITE" id="PS50887">
    <property type="entry name" value="GGDEF"/>
    <property type="match status" value="1"/>
</dbReference>
<dbReference type="Pfam" id="PF00990">
    <property type="entry name" value="GGDEF"/>
    <property type="match status" value="1"/>
</dbReference>
<dbReference type="GO" id="GO:0043709">
    <property type="term" value="P:cell adhesion involved in single-species biofilm formation"/>
    <property type="evidence" value="ECO:0007669"/>
    <property type="project" value="TreeGrafter"/>
</dbReference>
<dbReference type="InterPro" id="IPR006189">
    <property type="entry name" value="CHASE_dom"/>
</dbReference>
<gene>
    <name evidence="7" type="ORF">C1H70_03020</name>
</gene>
<evidence type="ECO:0000256" key="4">
    <source>
        <dbReference type="SAM" id="Phobius"/>
    </source>
</evidence>
<sequence>MMPRVTHIDRLALLLALLSLVMTTSSVASTSSLPGTLPILAASLAQLAWHEHRPRLARLMLMPILLILGLCLASHLIPEYWLAHASLDRLADYLSPGSLLVDWRPPLLITLCLGTLCLSLLVRTRASLGAPLLLGMTGMLLVVQLIGWNTRPTLLPLAGAPLEQAVLWLLLVAQLARVSVGWRVTRPSIQRALWPSLALTLLTILFWHQQMTLSERELRTQTQQQGQRMAEQLSREIDEHLAAMRRFTHIWRLTDTPPNAAQWQRQAAPYQQDFRYFLNIAYIDADSRILHAHPLNAVNRGIIGSRLYDDQPAGRPAVRAALEEGREGRTDIITLLQGVPGIIHYLPIFHADTEQPAAAVAMVVSLPVLADTLFTRTSPDELALTLRAGQELIAHQPATSRLGPWQYETSLALESETLALITQPTLAQLLGQLPRLPVVSLAIGLVLATLLYLALFAHHQMITQHHSVTRSNRELRTEVRERTRLQQEIEWLAGHDELTSLPNRRTFMKALERHADQRPLSLLLCDIDHFKRLNDQLGHLEGDRHLTDIAKCGRKVVERAGGLFARFGGEEFVACLPCHDHQQASRVAESLRQAVEGLGLTHADGTPLTISAGVATQVTGPLQTDALLRAADEALYAAKSAGRNQVVLAGMSI</sequence>
<dbReference type="Pfam" id="PF03924">
    <property type="entry name" value="CHASE"/>
    <property type="match status" value="1"/>
</dbReference>
<keyword evidence="8" id="KW-1185">Reference proteome</keyword>
<feature type="transmembrane region" description="Helical" evidence="4">
    <location>
        <begin position="103"/>
        <end position="121"/>
    </location>
</feature>
<evidence type="ECO:0000256" key="3">
    <source>
        <dbReference type="ARBA" id="ARBA00034247"/>
    </source>
</evidence>
<dbReference type="RefSeq" id="WP_102586851.1">
    <property type="nucleotide sequence ID" value="NZ_BNAE01000001.1"/>
</dbReference>
<dbReference type="OrthoDB" id="9812260at2"/>
<protein>
    <recommendedName>
        <fullName evidence="2">diguanylate cyclase</fullName>
        <ecNumber evidence="2">2.7.7.65</ecNumber>
    </recommendedName>
</protein>
<comment type="catalytic activity">
    <reaction evidence="3">
        <text>2 GTP = 3',3'-c-di-GMP + 2 diphosphate</text>
        <dbReference type="Rhea" id="RHEA:24898"/>
        <dbReference type="ChEBI" id="CHEBI:33019"/>
        <dbReference type="ChEBI" id="CHEBI:37565"/>
        <dbReference type="ChEBI" id="CHEBI:58805"/>
        <dbReference type="EC" id="2.7.7.65"/>
    </reaction>
</comment>
<keyword evidence="4" id="KW-1133">Transmembrane helix</keyword>
<dbReference type="AlphaFoldDB" id="A0A2N7UP32"/>
<dbReference type="InterPro" id="IPR050469">
    <property type="entry name" value="Diguanylate_Cyclase"/>
</dbReference>
<evidence type="ECO:0000259" key="6">
    <source>
        <dbReference type="PROSITE" id="PS50887"/>
    </source>
</evidence>
<dbReference type="InterPro" id="IPR043128">
    <property type="entry name" value="Rev_trsase/Diguanyl_cyclase"/>
</dbReference>
<dbReference type="Proteomes" id="UP000235547">
    <property type="component" value="Unassembled WGS sequence"/>
</dbReference>
<dbReference type="PANTHER" id="PTHR45138:SF9">
    <property type="entry name" value="DIGUANYLATE CYCLASE DGCM-RELATED"/>
    <property type="match status" value="1"/>
</dbReference>
<feature type="domain" description="GGDEF" evidence="6">
    <location>
        <begin position="518"/>
        <end position="651"/>
    </location>
</feature>
<comment type="cofactor">
    <cofactor evidence="1">
        <name>Mg(2+)</name>
        <dbReference type="ChEBI" id="CHEBI:18420"/>
    </cofactor>
</comment>
<keyword evidence="4" id="KW-0812">Transmembrane</keyword>
<dbReference type="SUPFAM" id="SSF55073">
    <property type="entry name" value="Nucleotide cyclase"/>
    <property type="match status" value="1"/>
</dbReference>
<evidence type="ECO:0000313" key="8">
    <source>
        <dbReference type="Proteomes" id="UP000235547"/>
    </source>
</evidence>